<dbReference type="AlphaFoldDB" id="A0A6C0E3X6"/>
<reference evidence="2" key="1">
    <citation type="journal article" date="2020" name="Nature">
        <title>Giant virus diversity and host interactions through global metagenomics.</title>
        <authorList>
            <person name="Schulz F."/>
            <person name="Roux S."/>
            <person name="Paez-Espino D."/>
            <person name="Jungbluth S."/>
            <person name="Walsh D.A."/>
            <person name="Denef V.J."/>
            <person name="McMahon K.D."/>
            <person name="Konstantinidis K.T."/>
            <person name="Eloe-Fadrosh E.A."/>
            <person name="Kyrpides N.C."/>
            <person name="Woyke T."/>
        </authorList>
    </citation>
    <scope>NUCLEOTIDE SEQUENCE</scope>
    <source>
        <strain evidence="2">GVMAG-M-3300023179-132</strain>
    </source>
</reference>
<name>A0A6C0E3X6_9ZZZZ</name>
<sequence length="182" mass="20999">MESAPDPTQMGLMQQQTNSRLSDYCPINTKINGVPQCPITLSGLKSLDKVIKINGQCYDISAFKKYLDETEFVRINYERDVKFNDMSEAITQSFSSISTNPAHVVIMDPLRNPIVREDLTSLFFLYNPTGVFTRSEAKQIREAGGRVKNKKKYFSRKAFTKKKNKNKNKNLQSRKKRKNKYK</sequence>
<evidence type="ECO:0000313" key="2">
    <source>
        <dbReference type="EMBL" id="QHT23826.1"/>
    </source>
</evidence>
<organism evidence="2">
    <name type="scientific">viral metagenome</name>
    <dbReference type="NCBI Taxonomy" id="1070528"/>
    <lineage>
        <taxon>unclassified sequences</taxon>
        <taxon>metagenomes</taxon>
        <taxon>organismal metagenomes</taxon>
    </lineage>
</organism>
<dbReference type="EMBL" id="MN739735">
    <property type="protein sequence ID" value="QHT23826.1"/>
    <property type="molecule type" value="Genomic_DNA"/>
</dbReference>
<evidence type="ECO:0000256" key="1">
    <source>
        <dbReference type="SAM" id="MobiDB-lite"/>
    </source>
</evidence>
<protein>
    <submittedName>
        <fullName evidence="2">Uncharacterized protein</fullName>
    </submittedName>
</protein>
<accession>A0A6C0E3X6</accession>
<proteinExistence type="predicted"/>
<feature type="region of interest" description="Disordered" evidence="1">
    <location>
        <begin position="155"/>
        <end position="182"/>
    </location>
</feature>